<keyword evidence="2" id="KW-1185">Reference proteome</keyword>
<protein>
    <submittedName>
        <fullName evidence="1">Uncharacterized protein</fullName>
    </submittedName>
</protein>
<dbReference type="EMBL" id="CADEHS020000108">
    <property type="protein sequence ID" value="CAG9949896.1"/>
    <property type="molecule type" value="Genomic_DNA"/>
</dbReference>
<proteinExistence type="predicted"/>
<name>A0ACA9U9I6_BIOOC</name>
<reference evidence="1" key="2">
    <citation type="submission" date="2021-10" db="EMBL/GenBank/DDBJ databases">
        <authorList>
            <person name="Piombo E."/>
        </authorList>
    </citation>
    <scope>NUCLEOTIDE SEQUENCE</scope>
</reference>
<evidence type="ECO:0000313" key="2">
    <source>
        <dbReference type="Proteomes" id="UP000836387"/>
    </source>
</evidence>
<reference evidence="1" key="1">
    <citation type="submission" date="2020-04" db="EMBL/GenBank/DDBJ databases">
        <authorList>
            <person name="Broberg M."/>
        </authorList>
    </citation>
    <scope>NUCLEOTIDE SEQUENCE</scope>
</reference>
<dbReference type="Proteomes" id="UP000836387">
    <property type="component" value="Unassembled WGS sequence"/>
</dbReference>
<gene>
    <name evidence="1" type="ORF">CRV2_00015408</name>
</gene>
<accession>A0ACA9U9I6</accession>
<sequence>MRYLSVAVAALGLLSASGDATRTPRDASATPSTSPYDDSVYVKNPHFLNHLEYFTSTGQVSWIENGWNEDDIGGGAAQLEGEASGGDVDETESGIEKRQITNTSISTTVKNLTPNQPYTFRFSYLLQSASPANSCRLRAYFANNNYYNSGQWPLTTNPQTNWTVIAATVTPTASSGTLTIRVDCTARGKAQIWVDNISVTQGALATSTTTSTTPSSTSTETPSATVDSTILIFAKDETTAKLGSDGLLAYGIPFQHHIVPQAGIDLPVLNDTVTHGRFGGIIVMSAVSYDYGTGIGWRSAITDAQWASVYAYQSTFNVRLVRIDEYPGPSTGTTPAAGGCCDSTVDQKVYLTDTSSFASAGLVTNAQVITTGLYHVPASITDASTTRQIAAFSAVSGNAGGVAGVINNFNGREQFVWFITWAPSWSMTSSWLQHAHIHWMTRGVFVGKRKIFLNAQIDDVSLSTEIYYPPGTPDVRISTVDLQAHVDWQVSINGRMPAGSDFWLELGHNGNGDIINATGVDTKSICIPNDAVDWVLDNEAPHEWRKPLGTGTDVWPADKEVYSWSLACALLDPFTKWFTNINNLNKFGHISHTFSHLNLNNCTYHDSKREIQFNQAWMKQIGIDKAKRFTGNGFIPPQITGLYNGDSLQALKDNGITHCVGDNTRPQTRNPDSVYWPLITNFATNGFDGIVVIPRFASRIYYNCHTPLCTLTEWINTSAGTGDFNNLLKIERESTVRNMLSFMSDPYMFHQANMYTTGNDIMTIGDQTRRMSLVMAWTETVAQELYRITTWPVRTQTQAEMALYFLARKTVDDCTPNLSYVWSQDGKSITSVVVTAKANTCASPIPVTIPAGNVTASGGTFTSDVIGKEPPIMWVTLKGSPVTLTLSTKVAASSNSTTSS</sequence>
<organism evidence="1 2">
    <name type="scientific">Clonostachys rosea f. rosea IK726</name>
    <dbReference type="NCBI Taxonomy" id="1349383"/>
    <lineage>
        <taxon>Eukaryota</taxon>
        <taxon>Fungi</taxon>
        <taxon>Dikarya</taxon>
        <taxon>Ascomycota</taxon>
        <taxon>Pezizomycotina</taxon>
        <taxon>Sordariomycetes</taxon>
        <taxon>Hypocreomycetidae</taxon>
        <taxon>Hypocreales</taxon>
        <taxon>Bionectriaceae</taxon>
        <taxon>Clonostachys</taxon>
    </lineage>
</organism>
<comment type="caution">
    <text evidence="1">The sequence shown here is derived from an EMBL/GenBank/DDBJ whole genome shotgun (WGS) entry which is preliminary data.</text>
</comment>
<evidence type="ECO:0000313" key="1">
    <source>
        <dbReference type="EMBL" id="CAG9949896.1"/>
    </source>
</evidence>